<keyword evidence="3" id="KW-1185">Reference proteome</keyword>
<accession>A0A7K1Y7P6</accession>
<dbReference type="SUPFAM" id="SSF109604">
    <property type="entry name" value="HD-domain/PDEase-like"/>
    <property type="match status" value="1"/>
</dbReference>
<gene>
    <name evidence="2" type="ORF">GS399_06425</name>
</gene>
<feature type="domain" description="HD" evidence="1">
    <location>
        <begin position="28"/>
        <end position="124"/>
    </location>
</feature>
<dbReference type="EMBL" id="WVHT01000002">
    <property type="protein sequence ID" value="MXV50602.1"/>
    <property type="molecule type" value="Genomic_DNA"/>
</dbReference>
<reference evidence="2 3" key="1">
    <citation type="submission" date="2019-11" db="EMBL/GenBank/DDBJ databases">
        <title>Pedobacter sp. HMF7647 Genome sequencing and assembly.</title>
        <authorList>
            <person name="Kang H."/>
            <person name="Kim H."/>
            <person name="Joh K."/>
        </authorList>
    </citation>
    <scope>NUCLEOTIDE SEQUENCE [LARGE SCALE GENOMIC DNA]</scope>
    <source>
        <strain evidence="2 3">HMF7647</strain>
    </source>
</reference>
<comment type="caution">
    <text evidence="2">The sequence shown here is derived from an EMBL/GenBank/DDBJ whole genome shotgun (WGS) entry which is preliminary data.</text>
</comment>
<protein>
    <submittedName>
        <fullName evidence="2">HD domain-containing protein</fullName>
    </submittedName>
</protein>
<dbReference type="Pfam" id="PF01966">
    <property type="entry name" value="HD"/>
    <property type="match status" value="1"/>
</dbReference>
<dbReference type="AlphaFoldDB" id="A0A7K1Y7P6"/>
<dbReference type="InterPro" id="IPR006674">
    <property type="entry name" value="HD_domain"/>
</dbReference>
<proteinExistence type="predicted"/>
<dbReference type="RefSeq" id="WP_160843763.1">
    <property type="nucleotide sequence ID" value="NZ_WVHT01000002.1"/>
</dbReference>
<dbReference type="Gene3D" id="1.10.3210.10">
    <property type="entry name" value="Hypothetical protein af1432"/>
    <property type="match status" value="1"/>
</dbReference>
<dbReference type="Proteomes" id="UP000466586">
    <property type="component" value="Unassembled WGS sequence"/>
</dbReference>
<evidence type="ECO:0000313" key="2">
    <source>
        <dbReference type="EMBL" id="MXV50602.1"/>
    </source>
</evidence>
<evidence type="ECO:0000259" key="1">
    <source>
        <dbReference type="Pfam" id="PF01966"/>
    </source>
</evidence>
<sequence length="176" mass="21137">MEPFNRTIEQLMLRFKPLMGTDYVKYRNHIYRVFLNCLLMDKQDENIEKYAVAAVFHDIGIWTDNTIDYLDPSIKQVEKYLDESCRGDWVEEISRMINWHHKVSRYEGDYSKTVETFRKADWMDVSFGIMAFGVSRKKIRESRINLQNEGFHFFLIKKIALNFLQHPLNPLPMFKK</sequence>
<evidence type="ECO:0000313" key="3">
    <source>
        <dbReference type="Proteomes" id="UP000466586"/>
    </source>
</evidence>
<organism evidence="2 3">
    <name type="scientific">Hufsiella arboris</name>
    <dbReference type="NCBI Taxonomy" id="2695275"/>
    <lineage>
        <taxon>Bacteria</taxon>
        <taxon>Pseudomonadati</taxon>
        <taxon>Bacteroidota</taxon>
        <taxon>Sphingobacteriia</taxon>
        <taxon>Sphingobacteriales</taxon>
        <taxon>Sphingobacteriaceae</taxon>
        <taxon>Hufsiella</taxon>
    </lineage>
</organism>
<name>A0A7K1Y7P6_9SPHI</name>